<feature type="transmembrane region" description="Helical" evidence="1">
    <location>
        <begin position="21"/>
        <end position="46"/>
    </location>
</feature>
<sequence length="87" mass="9188">MKSGMLISQRIHEIRLALRAFPLPYVFLCLFVPLGLGSFLAGLTVAGLEPTGLSAARILFAARIGFAGAAAIAAVGTLLEYVQRIKS</sequence>
<keyword evidence="1" id="KW-0812">Transmembrane</keyword>
<keyword evidence="3" id="KW-1185">Reference proteome</keyword>
<feature type="transmembrane region" description="Helical" evidence="1">
    <location>
        <begin position="58"/>
        <end position="82"/>
    </location>
</feature>
<evidence type="ECO:0000256" key="1">
    <source>
        <dbReference type="SAM" id="Phobius"/>
    </source>
</evidence>
<evidence type="ECO:0000313" key="2">
    <source>
        <dbReference type="EMBL" id="MBH5329060.1"/>
    </source>
</evidence>
<protein>
    <submittedName>
        <fullName evidence="2">Uncharacterized protein</fullName>
    </submittedName>
</protein>
<dbReference type="Proteomes" id="UP000768471">
    <property type="component" value="Unassembled WGS sequence"/>
</dbReference>
<dbReference type="EMBL" id="JACSGR010000003">
    <property type="protein sequence ID" value="MBH5329060.1"/>
    <property type="molecule type" value="Genomic_DNA"/>
</dbReference>
<evidence type="ECO:0000313" key="3">
    <source>
        <dbReference type="Proteomes" id="UP000768471"/>
    </source>
</evidence>
<reference evidence="2 3" key="1">
    <citation type="submission" date="2020-09" db="EMBL/GenBank/DDBJ databases">
        <title>Eikenella S3660 sp. nov., isolated from a throat swab.</title>
        <authorList>
            <person name="Buhl M."/>
        </authorList>
    </citation>
    <scope>NUCLEOTIDE SEQUENCE [LARGE SCALE GENOMIC DNA]</scope>
    <source>
        <strain evidence="2 3">S3360</strain>
    </source>
</reference>
<comment type="caution">
    <text evidence="2">The sequence shown here is derived from an EMBL/GenBank/DDBJ whole genome shotgun (WGS) entry which is preliminary data.</text>
</comment>
<accession>A0ABS0N9W1</accession>
<proteinExistence type="predicted"/>
<organism evidence="2 3">
    <name type="scientific">Eikenella glucosivorans</name>
    <dbReference type="NCBI Taxonomy" id="2766967"/>
    <lineage>
        <taxon>Bacteria</taxon>
        <taxon>Pseudomonadati</taxon>
        <taxon>Pseudomonadota</taxon>
        <taxon>Betaproteobacteria</taxon>
        <taxon>Neisseriales</taxon>
        <taxon>Neisseriaceae</taxon>
        <taxon>Eikenella</taxon>
    </lineage>
</organism>
<gene>
    <name evidence="2" type="ORF">H9Q10_05180</name>
</gene>
<keyword evidence="1" id="KW-0472">Membrane</keyword>
<dbReference type="RefSeq" id="WP_197902941.1">
    <property type="nucleotide sequence ID" value="NZ_JACSGR010000003.1"/>
</dbReference>
<keyword evidence="1" id="KW-1133">Transmembrane helix</keyword>
<name>A0ABS0N9W1_9NEIS</name>